<sequence>MPRTEDEVWLQELSWPDFEAYLESADNPTVVVPIGSTEQHGPHLPLGVDAYQAKDIAEGIAERADVVAAPPIWYGDAEHHMAFPGTIALSSETVISVLSDVYSSLARHGVENVLTVNGHRLANLPAIDIASKRVREEHPEVFFATVDLVRIGVRSHNELRDGDPEDGMHGGEFETSFIMHKHPDLVDEEEFVTETHDGWTRFTSNDYVSMDDSVGTASVSADWGEDDLGHHGDPTKASAEKGETLYEDIVDNAIEFLEDLYEHRSGDGSIGLSY</sequence>
<dbReference type="InterPro" id="IPR024087">
    <property type="entry name" value="Creatininase-like_sf"/>
</dbReference>
<dbReference type="Proteomes" id="UP000199079">
    <property type="component" value="Unassembled WGS sequence"/>
</dbReference>
<evidence type="ECO:0000256" key="2">
    <source>
        <dbReference type="ARBA" id="ARBA00022723"/>
    </source>
</evidence>
<evidence type="ECO:0000256" key="3">
    <source>
        <dbReference type="ARBA" id="ARBA00022801"/>
    </source>
</evidence>
<dbReference type="Pfam" id="PF02633">
    <property type="entry name" value="Creatininase"/>
    <property type="match status" value="1"/>
</dbReference>
<name>A0A1H3L216_9EURY</name>
<keyword evidence="3 6" id="KW-0378">Hydrolase</keyword>
<reference evidence="7" key="1">
    <citation type="submission" date="2016-10" db="EMBL/GenBank/DDBJ databases">
        <authorList>
            <person name="Varghese N."/>
            <person name="Submissions S."/>
        </authorList>
    </citation>
    <scope>NUCLEOTIDE SEQUENCE [LARGE SCALE GENOMIC DNA]</scope>
    <source>
        <strain evidence="7">DC30,IBRC 10041,KCTC 4046</strain>
    </source>
</reference>
<protein>
    <submittedName>
        <fullName evidence="6">Creatinine amidohydrolase</fullName>
    </submittedName>
</protein>
<dbReference type="OrthoDB" id="46121at2157"/>
<evidence type="ECO:0000313" key="7">
    <source>
        <dbReference type="Proteomes" id="UP000199079"/>
    </source>
</evidence>
<dbReference type="SUPFAM" id="SSF102215">
    <property type="entry name" value="Creatininase"/>
    <property type="match status" value="1"/>
</dbReference>
<proteinExistence type="predicted"/>
<evidence type="ECO:0000256" key="4">
    <source>
        <dbReference type="ARBA" id="ARBA00022833"/>
    </source>
</evidence>
<dbReference type="AlphaFoldDB" id="A0A1H3L216"/>
<dbReference type="RefSeq" id="WP_021074028.1">
    <property type="nucleotide sequence ID" value="NZ_FNPC01000006.1"/>
</dbReference>
<dbReference type="PANTHER" id="PTHR35005">
    <property type="entry name" value="3-DEHYDRO-SCYLLO-INOSOSE HYDROLASE"/>
    <property type="match status" value="1"/>
</dbReference>
<dbReference type="GeneID" id="43840201"/>
<comment type="cofactor">
    <cofactor evidence="1">
        <name>Zn(2+)</name>
        <dbReference type="ChEBI" id="CHEBI:29105"/>
    </cofactor>
</comment>
<feature type="compositionally biased region" description="Basic and acidic residues" evidence="5">
    <location>
        <begin position="227"/>
        <end position="239"/>
    </location>
</feature>
<dbReference type="EMBL" id="FNPC01000006">
    <property type="protein sequence ID" value="SDY58557.1"/>
    <property type="molecule type" value="Genomic_DNA"/>
</dbReference>
<dbReference type="GO" id="GO:0046872">
    <property type="term" value="F:metal ion binding"/>
    <property type="evidence" value="ECO:0007669"/>
    <property type="project" value="UniProtKB-KW"/>
</dbReference>
<dbReference type="InterPro" id="IPR003785">
    <property type="entry name" value="Creatininase/forma_Hydrolase"/>
</dbReference>
<feature type="region of interest" description="Disordered" evidence="5">
    <location>
        <begin position="218"/>
        <end position="239"/>
    </location>
</feature>
<organism evidence="6 7">
    <name type="scientific">Halopenitus persicus</name>
    <dbReference type="NCBI Taxonomy" id="1048396"/>
    <lineage>
        <taxon>Archaea</taxon>
        <taxon>Methanobacteriati</taxon>
        <taxon>Methanobacteriota</taxon>
        <taxon>Stenosarchaea group</taxon>
        <taxon>Halobacteria</taxon>
        <taxon>Halobacteriales</taxon>
        <taxon>Haloferacaceae</taxon>
        <taxon>Halopenitus</taxon>
    </lineage>
</organism>
<gene>
    <name evidence="6" type="ORF">SAMN05216564_106261</name>
</gene>
<evidence type="ECO:0000256" key="5">
    <source>
        <dbReference type="SAM" id="MobiDB-lite"/>
    </source>
</evidence>
<dbReference type="GO" id="GO:0009231">
    <property type="term" value="P:riboflavin biosynthetic process"/>
    <property type="evidence" value="ECO:0007669"/>
    <property type="project" value="TreeGrafter"/>
</dbReference>
<evidence type="ECO:0000313" key="6">
    <source>
        <dbReference type="EMBL" id="SDY58557.1"/>
    </source>
</evidence>
<evidence type="ECO:0000256" key="1">
    <source>
        <dbReference type="ARBA" id="ARBA00001947"/>
    </source>
</evidence>
<keyword evidence="2" id="KW-0479">Metal-binding</keyword>
<keyword evidence="4" id="KW-0862">Zinc</keyword>
<dbReference type="GO" id="GO:0016811">
    <property type="term" value="F:hydrolase activity, acting on carbon-nitrogen (but not peptide) bonds, in linear amides"/>
    <property type="evidence" value="ECO:0007669"/>
    <property type="project" value="TreeGrafter"/>
</dbReference>
<keyword evidence="7" id="KW-1185">Reference proteome</keyword>
<dbReference type="Gene3D" id="3.40.50.10310">
    <property type="entry name" value="Creatininase"/>
    <property type="match status" value="1"/>
</dbReference>
<dbReference type="PANTHER" id="PTHR35005:SF1">
    <property type="entry name" value="2-AMINO-5-FORMYLAMINO-6-RIBOSYLAMINOPYRIMIDIN-4(3H)-ONE 5'-MONOPHOSPHATE DEFORMYLASE"/>
    <property type="match status" value="1"/>
</dbReference>
<accession>A0A1H3L216</accession>